<keyword evidence="2" id="KW-0732">Signal</keyword>
<evidence type="ECO:0000313" key="3">
    <source>
        <dbReference type="EMBL" id="PCH35871.1"/>
    </source>
</evidence>
<protein>
    <submittedName>
        <fullName evidence="3">Uncharacterized protein</fullName>
    </submittedName>
</protein>
<evidence type="ECO:0000256" key="2">
    <source>
        <dbReference type="SAM" id="SignalP"/>
    </source>
</evidence>
<sequence>MRTTALVALALSATAVPAMSMPFGAGSQYTARNGMYDLLARSAPDGSQAVNWHGVIGHAGGLHHASKSNGKGKRELYDPVSRSSSQDGSGALNWFSIIGDVGKGLGDIIGDHMKNKDKKKGKREDNLFGAANGHFVSPSDPNDPRLHLFHEARRFVSPSDPNDPRFHLFHEARGYVQQRPGHFGGAALHHGAACPHRV</sequence>
<feature type="chain" id="PRO_5013809973" evidence="2">
    <location>
        <begin position="21"/>
        <end position="198"/>
    </location>
</feature>
<dbReference type="Proteomes" id="UP000218811">
    <property type="component" value="Unassembled WGS sequence"/>
</dbReference>
<dbReference type="EMBL" id="KB467865">
    <property type="protein sequence ID" value="PCH35871.1"/>
    <property type="molecule type" value="Genomic_DNA"/>
</dbReference>
<evidence type="ECO:0000313" key="4">
    <source>
        <dbReference type="Proteomes" id="UP000218811"/>
    </source>
</evidence>
<accession>A0A2H3J1L8</accession>
<proteinExistence type="predicted"/>
<feature type="signal peptide" evidence="2">
    <location>
        <begin position="1"/>
        <end position="20"/>
    </location>
</feature>
<evidence type="ECO:0000256" key="1">
    <source>
        <dbReference type="SAM" id="MobiDB-lite"/>
    </source>
</evidence>
<organism evidence="3 4">
    <name type="scientific">Wolfiporia cocos (strain MD-104)</name>
    <name type="common">Brown rot fungus</name>
    <dbReference type="NCBI Taxonomy" id="742152"/>
    <lineage>
        <taxon>Eukaryota</taxon>
        <taxon>Fungi</taxon>
        <taxon>Dikarya</taxon>
        <taxon>Basidiomycota</taxon>
        <taxon>Agaricomycotina</taxon>
        <taxon>Agaricomycetes</taxon>
        <taxon>Polyporales</taxon>
        <taxon>Phaeolaceae</taxon>
        <taxon>Wolfiporia</taxon>
    </lineage>
</organism>
<keyword evidence="4" id="KW-1185">Reference proteome</keyword>
<dbReference type="AlphaFoldDB" id="A0A2H3J1L8"/>
<gene>
    <name evidence="3" type="ORF">WOLCODRAFT_166528</name>
</gene>
<name>A0A2H3J1L8_WOLCO</name>
<feature type="region of interest" description="Disordered" evidence="1">
    <location>
        <begin position="62"/>
        <end position="88"/>
    </location>
</feature>
<dbReference type="STRING" id="742152.A0A2H3J1L8"/>
<reference evidence="3 4" key="1">
    <citation type="journal article" date="2012" name="Science">
        <title>The Paleozoic origin of enzymatic lignin decomposition reconstructed from 31 fungal genomes.</title>
        <authorList>
            <person name="Floudas D."/>
            <person name="Binder M."/>
            <person name="Riley R."/>
            <person name="Barry K."/>
            <person name="Blanchette R.A."/>
            <person name="Henrissat B."/>
            <person name="Martinez A.T."/>
            <person name="Otillar R."/>
            <person name="Spatafora J.W."/>
            <person name="Yadav J.S."/>
            <person name="Aerts A."/>
            <person name="Benoit I."/>
            <person name="Boyd A."/>
            <person name="Carlson A."/>
            <person name="Copeland A."/>
            <person name="Coutinho P.M."/>
            <person name="de Vries R.P."/>
            <person name="Ferreira P."/>
            <person name="Findley K."/>
            <person name="Foster B."/>
            <person name="Gaskell J."/>
            <person name="Glotzer D."/>
            <person name="Gorecki P."/>
            <person name="Heitman J."/>
            <person name="Hesse C."/>
            <person name="Hori C."/>
            <person name="Igarashi K."/>
            <person name="Jurgens J.A."/>
            <person name="Kallen N."/>
            <person name="Kersten P."/>
            <person name="Kohler A."/>
            <person name="Kuees U."/>
            <person name="Kumar T.K.A."/>
            <person name="Kuo A."/>
            <person name="LaButti K."/>
            <person name="Larrondo L.F."/>
            <person name="Lindquist E."/>
            <person name="Ling A."/>
            <person name="Lombard V."/>
            <person name="Lucas S."/>
            <person name="Lundell T."/>
            <person name="Martin R."/>
            <person name="McLaughlin D.J."/>
            <person name="Morgenstern I."/>
            <person name="Morin E."/>
            <person name="Murat C."/>
            <person name="Nagy L.G."/>
            <person name="Nolan M."/>
            <person name="Ohm R.A."/>
            <person name="Patyshakuliyeva A."/>
            <person name="Rokas A."/>
            <person name="Ruiz-Duenas F.J."/>
            <person name="Sabat G."/>
            <person name="Salamov A."/>
            <person name="Samejima M."/>
            <person name="Schmutz J."/>
            <person name="Slot J.C."/>
            <person name="St John F."/>
            <person name="Stenlid J."/>
            <person name="Sun H."/>
            <person name="Sun S."/>
            <person name="Syed K."/>
            <person name="Tsang A."/>
            <person name="Wiebenga A."/>
            <person name="Young D."/>
            <person name="Pisabarro A."/>
            <person name="Eastwood D.C."/>
            <person name="Martin F."/>
            <person name="Cullen D."/>
            <person name="Grigoriev I.V."/>
            <person name="Hibbett D.S."/>
        </authorList>
    </citation>
    <scope>NUCLEOTIDE SEQUENCE [LARGE SCALE GENOMIC DNA]</scope>
    <source>
        <strain evidence="3 4">MD-104</strain>
    </source>
</reference>